<dbReference type="InterPro" id="IPR037523">
    <property type="entry name" value="VOC_core"/>
</dbReference>
<dbReference type="InterPro" id="IPR004360">
    <property type="entry name" value="Glyas_Fos-R_dOase_dom"/>
</dbReference>
<proteinExistence type="predicted"/>
<protein>
    <submittedName>
        <fullName evidence="2">Glyoxalase</fullName>
    </submittedName>
</protein>
<name>A0A3T1D768_9BACL</name>
<feature type="domain" description="VOC" evidence="1">
    <location>
        <begin position="4"/>
        <end position="116"/>
    </location>
</feature>
<dbReference type="Proteomes" id="UP000289856">
    <property type="component" value="Chromosome"/>
</dbReference>
<sequence>MRIKESGIIVFMENYESSLEFYVNQLGFQIREQKEDLSILYFGNSYLMIEKNGVSSPAPKKRDQNPTVLRLDLLDFDDSVKALQDRGVLVDVHVLDWGTIAAIIDPEGNRIELKKS</sequence>
<dbReference type="AlphaFoldDB" id="A0A3T1D768"/>
<dbReference type="PROSITE" id="PS51819">
    <property type="entry name" value="VOC"/>
    <property type="match status" value="1"/>
</dbReference>
<reference evidence="2 3" key="1">
    <citation type="submission" date="2019-01" db="EMBL/GenBank/DDBJ databases">
        <title>Complete genome sequence of Cohnella hallensis HS21 isolated from Korean fir (Abies koreana) rhizospheric soil.</title>
        <authorList>
            <person name="Jiang L."/>
            <person name="Kang S.W."/>
            <person name="Kim S."/>
            <person name="Jung J."/>
            <person name="Kim C.Y."/>
            <person name="Kim D.H."/>
            <person name="Kim S.W."/>
            <person name="Lee J."/>
        </authorList>
    </citation>
    <scope>NUCLEOTIDE SEQUENCE [LARGE SCALE GENOMIC DNA]</scope>
    <source>
        <strain evidence="2 3">HS21</strain>
    </source>
</reference>
<dbReference type="Gene3D" id="3.10.180.10">
    <property type="entry name" value="2,3-Dihydroxybiphenyl 1,2-Dioxygenase, domain 1"/>
    <property type="match status" value="1"/>
</dbReference>
<dbReference type="EMBL" id="AP019400">
    <property type="protein sequence ID" value="BBI33889.1"/>
    <property type="molecule type" value="Genomic_DNA"/>
</dbReference>
<dbReference type="SUPFAM" id="SSF54593">
    <property type="entry name" value="Glyoxalase/Bleomycin resistance protein/Dihydroxybiphenyl dioxygenase"/>
    <property type="match status" value="1"/>
</dbReference>
<dbReference type="OrthoDB" id="9796521at2"/>
<dbReference type="InterPro" id="IPR029068">
    <property type="entry name" value="Glyas_Bleomycin-R_OHBP_Dase"/>
</dbReference>
<evidence type="ECO:0000313" key="3">
    <source>
        <dbReference type="Proteomes" id="UP000289856"/>
    </source>
</evidence>
<evidence type="ECO:0000313" key="2">
    <source>
        <dbReference type="EMBL" id="BBI33889.1"/>
    </source>
</evidence>
<gene>
    <name evidence="2" type="ORF">KCTCHS21_32880</name>
</gene>
<evidence type="ECO:0000259" key="1">
    <source>
        <dbReference type="PROSITE" id="PS51819"/>
    </source>
</evidence>
<keyword evidence="3" id="KW-1185">Reference proteome</keyword>
<dbReference type="KEGG" id="cohn:KCTCHS21_32880"/>
<accession>A0A3T1D768</accession>
<dbReference type="Pfam" id="PF00903">
    <property type="entry name" value="Glyoxalase"/>
    <property type="match status" value="1"/>
</dbReference>
<organism evidence="2 3">
    <name type="scientific">Cohnella abietis</name>
    <dbReference type="NCBI Taxonomy" id="2507935"/>
    <lineage>
        <taxon>Bacteria</taxon>
        <taxon>Bacillati</taxon>
        <taxon>Bacillota</taxon>
        <taxon>Bacilli</taxon>
        <taxon>Bacillales</taxon>
        <taxon>Paenibacillaceae</taxon>
        <taxon>Cohnella</taxon>
    </lineage>
</organism>
<dbReference type="RefSeq" id="WP_130610315.1">
    <property type="nucleotide sequence ID" value="NZ_AP019400.1"/>
</dbReference>